<keyword evidence="2" id="KW-0808">Transferase</keyword>
<dbReference type="Proteomes" id="UP000649179">
    <property type="component" value="Unassembled WGS sequence"/>
</dbReference>
<proteinExistence type="predicted"/>
<evidence type="ECO:0000256" key="1">
    <source>
        <dbReference type="ARBA" id="ARBA00022603"/>
    </source>
</evidence>
<organism evidence="4 5">
    <name type="scientific">Marmoricola endophyticus</name>
    <dbReference type="NCBI Taxonomy" id="2040280"/>
    <lineage>
        <taxon>Bacteria</taxon>
        <taxon>Bacillati</taxon>
        <taxon>Actinomycetota</taxon>
        <taxon>Actinomycetes</taxon>
        <taxon>Propionibacteriales</taxon>
        <taxon>Nocardioidaceae</taxon>
        <taxon>Marmoricola</taxon>
    </lineage>
</organism>
<dbReference type="PANTHER" id="PTHR43861">
    <property type="entry name" value="TRANS-ACONITATE 2-METHYLTRANSFERASE-RELATED"/>
    <property type="match status" value="1"/>
</dbReference>
<dbReference type="Pfam" id="PF13649">
    <property type="entry name" value="Methyltransf_25"/>
    <property type="match status" value="1"/>
</dbReference>
<dbReference type="Gene3D" id="3.40.50.150">
    <property type="entry name" value="Vaccinia Virus protein VP39"/>
    <property type="match status" value="1"/>
</dbReference>
<accession>A0A917BBN2</accession>
<evidence type="ECO:0000259" key="3">
    <source>
        <dbReference type="Pfam" id="PF13649"/>
    </source>
</evidence>
<evidence type="ECO:0000256" key="2">
    <source>
        <dbReference type="ARBA" id="ARBA00022679"/>
    </source>
</evidence>
<protein>
    <submittedName>
        <fullName evidence="4">Methyltransferase</fullName>
    </submittedName>
</protein>
<dbReference type="CDD" id="cd02440">
    <property type="entry name" value="AdoMet_MTases"/>
    <property type="match status" value="1"/>
</dbReference>
<dbReference type="GO" id="GO:0032259">
    <property type="term" value="P:methylation"/>
    <property type="evidence" value="ECO:0007669"/>
    <property type="project" value="UniProtKB-KW"/>
</dbReference>
<reference evidence="4" key="1">
    <citation type="journal article" date="2014" name="Int. J. Syst. Evol. Microbiol.">
        <title>Complete genome sequence of Corynebacterium casei LMG S-19264T (=DSM 44701T), isolated from a smear-ripened cheese.</title>
        <authorList>
            <consortium name="US DOE Joint Genome Institute (JGI-PGF)"/>
            <person name="Walter F."/>
            <person name="Albersmeier A."/>
            <person name="Kalinowski J."/>
            <person name="Ruckert C."/>
        </authorList>
    </citation>
    <scope>NUCLEOTIDE SEQUENCE</scope>
    <source>
        <strain evidence="4">CGMCC 1.16067</strain>
    </source>
</reference>
<dbReference type="GO" id="GO:0008168">
    <property type="term" value="F:methyltransferase activity"/>
    <property type="evidence" value="ECO:0007669"/>
    <property type="project" value="UniProtKB-KW"/>
</dbReference>
<gene>
    <name evidence="4" type="ORF">GCM10011519_07160</name>
</gene>
<dbReference type="AlphaFoldDB" id="A0A917BBN2"/>
<dbReference type="RefSeq" id="WP_188778298.1">
    <property type="nucleotide sequence ID" value="NZ_BMKQ01000001.1"/>
</dbReference>
<dbReference type="EMBL" id="BMKQ01000001">
    <property type="protein sequence ID" value="GGF36222.1"/>
    <property type="molecule type" value="Genomic_DNA"/>
</dbReference>
<evidence type="ECO:0000313" key="4">
    <source>
        <dbReference type="EMBL" id="GGF36222.1"/>
    </source>
</evidence>
<dbReference type="SUPFAM" id="SSF53335">
    <property type="entry name" value="S-adenosyl-L-methionine-dependent methyltransferases"/>
    <property type="match status" value="1"/>
</dbReference>
<dbReference type="InterPro" id="IPR041698">
    <property type="entry name" value="Methyltransf_25"/>
</dbReference>
<reference evidence="4" key="2">
    <citation type="submission" date="2020-09" db="EMBL/GenBank/DDBJ databases">
        <authorList>
            <person name="Sun Q."/>
            <person name="Zhou Y."/>
        </authorList>
    </citation>
    <scope>NUCLEOTIDE SEQUENCE</scope>
    <source>
        <strain evidence="4">CGMCC 1.16067</strain>
    </source>
</reference>
<keyword evidence="1 4" id="KW-0489">Methyltransferase</keyword>
<feature type="domain" description="Methyltransferase" evidence="3">
    <location>
        <begin position="45"/>
        <end position="141"/>
    </location>
</feature>
<evidence type="ECO:0000313" key="5">
    <source>
        <dbReference type="Proteomes" id="UP000649179"/>
    </source>
</evidence>
<dbReference type="InterPro" id="IPR029063">
    <property type="entry name" value="SAM-dependent_MTases_sf"/>
</dbReference>
<comment type="caution">
    <text evidence="4">The sequence shown here is derived from an EMBL/GenBank/DDBJ whole genome shotgun (WGS) entry which is preliminary data.</text>
</comment>
<sequence length="281" mass="29256">MSAPEEWAGDRVSRWLAQASELERQLAPVSQVLLEATALQPGEQVLDVGCGTGPTTRQAAAAVGTTGAVTGIDVAAEMLEAAAQAPPTEGAAPVEWTCADVVTWQGPSAAYDVVLSRFGVMFFADPAAAMRTLADVTRPGGRLAFAVWGPRSSSALFEAPYQAARSALAAEGYDVPSESPADAGSYSWSDEEYVVPLLAGAGWRDVAVAPRELVLPVAGGDPEAASRAALDFGPTRVLLDGRSQRERDLVQGAVREVFAGAVDAEGRAHLPASVRLVTARR</sequence>
<keyword evidence="5" id="KW-1185">Reference proteome</keyword>
<name>A0A917BBN2_9ACTN</name>
<dbReference type="PANTHER" id="PTHR43861:SF1">
    <property type="entry name" value="TRANS-ACONITATE 2-METHYLTRANSFERASE"/>
    <property type="match status" value="1"/>
</dbReference>